<dbReference type="NCBIfam" id="TIGR01088">
    <property type="entry name" value="aroQ"/>
    <property type="match status" value="1"/>
</dbReference>
<reference evidence="12" key="1">
    <citation type="submission" date="2017-03" db="EMBL/GenBank/DDBJ databases">
        <authorList>
            <consortium name="AG Boll"/>
        </authorList>
    </citation>
    <scope>NUCLEOTIDE SEQUENCE [LARGE SCALE GENOMIC DNA]</scope>
    <source>
        <strain evidence="12">Chol</strain>
    </source>
</reference>
<name>A0A7Z7MUH3_9PROT</name>
<comment type="similarity">
    <text evidence="4 8">Belongs to the type-II 3-dehydroquinase family.</text>
</comment>
<dbReference type="PANTHER" id="PTHR21272">
    <property type="entry name" value="CATABOLIC 3-DEHYDROQUINASE"/>
    <property type="match status" value="1"/>
</dbReference>
<dbReference type="NCBIfam" id="NF003806">
    <property type="entry name" value="PRK05395.1-3"/>
    <property type="match status" value="1"/>
</dbReference>
<dbReference type="EMBL" id="LT837803">
    <property type="protein sequence ID" value="SMB21307.1"/>
    <property type="molecule type" value="Genomic_DNA"/>
</dbReference>
<dbReference type="NCBIfam" id="NF003807">
    <property type="entry name" value="PRK05395.1-4"/>
    <property type="match status" value="1"/>
</dbReference>
<dbReference type="Pfam" id="PF01220">
    <property type="entry name" value="DHquinase_II"/>
    <property type="match status" value="1"/>
</dbReference>
<keyword evidence="8" id="KW-0028">Amino-acid biosynthesis</keyword>
<evidence type="ECO:0000256" key="1">
    <source>
        <dbReference type="ARBA" id="ARBA00001864"/>
    </source>
</evidence>
<proteinExistence type="inferred from homology"/>
<evidence type="ECO:0000256" key="4">
    <source>
        <dbReference type="ARBA" id="ARBA00011037"/>
    </source>
</evidence>
<dbReference type="InterPro" id="IPR018509">
    <property type="entry name" value="DHquinase_II_CS"/>
</dbReference>
<evidence type="ECO:0000313" key="12">
    <source>
        <dbReference type="EMBL" id="SMB21307.1"/>
    </source>
</evidence>
<dbReference type="PIRSF" id="PIRSF001399">
    <property type="entry name" value="DHquinase_II"/>
    <property type="match status" value="1"/>
</dbReference>
<keyword evidence="7 8" id="KW-0456">Lyase</keyword>
<evidence type="ECO:0000256" key="10">
    <source>
        <dbReference type="PIRSR" id="PIRSR001399-2"/>
    </source>
</evidence>
<dbReference type="SUPFAM" id="SSF52304">
    <property type="entry name" value="Type II 3-dehydroquinate dehydratase"/>
    <property type="match status" value="1"/>
</dbReference>
<feature type="binding site" evidence="8 10">
    <location>
        <position position="105"/>
    </location>
    <ligand>
        <name>substrate</name>
    </ligand>
</feature>
<keyword evidence="13" id="KW-1185">Reference proteome</keyword>
<dbReference type="InterPro" id="IPR036441">
    <property type="entry name" value="DHquinase_II_sf"/>
</dbReference>
<dbReference type="HAMAP" id="MF_00169">
    <property type="entry name" value="AroQ"/>
    <property type="match status" value="1"/>
</dbReference>
<feature type="binding site" evidence="8 10">
    <location>
        <position position="99"/>
    </location>
    <ligand>
        <name>substrate</name>
    </ligand>
</feature>
<feature type="site" description="Transition state stabilizer" evidence="8 11">
    <location>
        <position position="42"/>
    </location>
</feature>
<dbReference type="EC" id="4.2.1.10" evidence="6 8"/>
<comment type="catalytic activity">
    <reaction evidence="1 8">
        <text>3-dehydroquinate = 3-dehydroshikimate + H2O</text>
        <dbReference type="Rhea" id="RHEA:21096"/>
        <dbReference type="ChEBI" id="CHEBI:15377"/>
        <dbReference type="ChEBI" id="CHEBI:16630"/>
        <dbReference type="ChEBI" id="CHEBI:32364"/>
        <dbReference type="EC" id="4.2.1.10"/>
    </reaction>
</comment>
<comment type="function">
    <text evidence="2 8">Catalyzes a trans-dehydration via an enolate intermediate.</text>
</comment>
<feature type="binding site" evidence="8 10">
    <location>
        <position position="112"/>
    </location>
    <ligand>
        <name>substrate</name>
    </ligand>
</feature>
<dbReference type="AlphaFoldDB" id="A0A7Z7MUH3"/>
<evidence type="ECO:0000256" key="7">
    <source>
        <dbReference type="ARBA" id="ARBA00023239"/>
    </source>
</evidence>
<organism evidence="12 13">
    <name type="scientific">Sterolibacterium denitrificans</name>
    <dbReference type="NCBI Taxonomy" id="157592"/>
    <lineage>
        <taxon>Bacteria</taxon>
        <taxon>Pseudomonadati</taxon>
        <taxon>Pseudomonadota</taxon>
        <taxon>Betaproteobacteria</taxon>
        <taxon>Nitrosomonadales</taxon>
        <taxon>Sterolibacteriaceae</taxon>
        <taxon>Sterolibacterium</taxon>
    </lineage>
</organism>
<sequence length="173" mass="18470">MPICGKLAGMSKQTRSKQTESSDIRPCVLVLHGPNLNLLGTREPAIYGCTTLADIHRAMEAQARAAGVQLESFQSNSEGELVNRVQAAASEGIRFIIINPAAYTHTSVALRDALAAVAIPFIEVHLSNVHARESFRQQSYFSDLAVGVISGLGHEGYALALTAALSRLAQAQD</sequence>
<dbReference type="NCBIfam" id="NF003804">
    <property type="entry name" value="PRK05395.1-1"/>
    <property type="match status" value="1"/>
</dbReference>
<gene>
    <name evidence="8 12" type="primary">aroQ</name>
    <name evidence="12" type="ORF">SDENCHOL_10267</name>
</gene>
<feature type="active site" description="Proton acceptor" evidence="8 9">
    <location>
        <position position="47"/>
    </location>
</feature>
<evidence type="ECO:0000256" key="3">
    <source>
        <dbReference type="ARBA" id="ARBA00004902"/>
    </source>
</evidence>
<evidence type="ECO:0000256" key="9">
    <source>
        <dbReference type="PIRSR" id="PIRSR001399-1"/>
    </source>
</evidence>
<keyword evidence="8" id="KW-0057">Aromatic amino acid biosynthesis</keyword>
<dbReference type="GO" id="GO:0008652">
    <property type="term" value="P:amino acid biosynthetic process"/>
    <property type="evidence" value="ECO:0007669"/>
    <property type="project" value="UniProtKB-KW"/>
</dbReference>
<dbReference type="PROSITE" id="PS01029">
    <property type="entry name" value="DEHYDROQUINASE_II"/>
    <property type="match status" value="1"/>
</dbReference>
<accession>A0A7Z7MUH3</accession>
<evidence type="ECO:0000256" key="11">
    <source>
        <dbReference type="PIRSR" id="PIRSR001399-3"/>
    </source>
</evidence>
<dbReference type="Gene3D" id="3.40.50.9100">
    <property type="entry name" value="Dehydroquinase, class II"/>
    <property type="match status" value="1"/>
</dbReference>
<feature type="active site" description="Proton donor" evidence="8 9">
    <location>
        <position position="125"/>
    </location>
</feature>
<feature type="binding site" evidence="8 10">
    <location>
        <position position="136"/>
    </location>
    <ligand>
        <name>substrate</name>
    </ligand>
</feature>
<comment type="subunit">
    <text evidence="5 8">Homododecamer.</text>
</comment>
<dbReference type="GO" id="GO:0003855">
    <property type="term" value="F:3-dehydroquinate dehydratase activity"/>
    <property type="evidence" value="ECO:0007669"/>
    <property type="project" value="UniProtKB-UniRule"/>
</dbReference>
<dbReference type="Proteomes" id="UP000242886">
    <property type="component" value="Chromosome SDENCHOL"/>
</dbReference>
<dbReference type="PANTHER" id="PTHR21272:SF3">
    <property type="entry name" value="CATABOLIC 3-DEHYDROQUINASE"/>
    <property type="match status" value="1"/>
</dbReference>
<evidence type="ECO:0000313" key="13">
    <source>
        <dbReference type="Proteomes" id="UP000242886"/>
    </source>
</evidence>
<dbReference type="UniPathway" id="UPA00053">
    <property type="reaction ID" value="UER00086"/>
</dbReference>
<dbReference type="GO" id="GO:0019631">
    <property type="term" value="P:quinate catabolic process"/>
    <property type="evidence" value="ECO:0007669"/>
    <property type="project" value="TreeGrafter"/>
</dbReference>
<dbReference type="NCBIfam" id="NF003805">
    <property type="entry name" value="PRK05395.1-2"/>
    <property type="match status" value="1"/>
</dbReference>
<evidence type="ECO:0000256" key="2">
    <source>
        <dbReference type="ARBA" id="ARBA00003924"/>
    </source>
</evidence>
<dbReference type="InterPro" id="IPR001874">
    <property type="entry name" value="DHquinase_II"/>
</dbReference>
<dbReference type="CDD" id="cd00466">
    <property type="entry name" value="DHQase_II"/>
    <property type="match status" value="1"/>
</dbReference>
<evidence type="ECO:0000256" key="5">
    <source>
        <dbReference type="ARBA" id="ARBA00011193"/>
    </source>
</evidence>
<comment type="pathway">
    <text evidence="3 8">Metabolic intermediate biosynthesis; chorismate biosynthesis; chorismate from D-erythrose 4-phosphate and phosphoenolpyruvate: step 3/7.</text>
</comment>
<protein>
    <recommendedName>
        <fullName evidence="6 8">3-dehydroquinate dehydratase</fullName>
        <shortName evidence="8">3-dehydroquinase</shortName>
        <ecNumber evidence="6 8">4.2.1.10</ecNumber>
    </recommendedName>
    <alternativeName>
        <fullName evidence="8">Type II DHQase</fullName>
    </alternativeName>
</protein>
<dbReference type="GO" id="GO:0009423">
    <property type="term" value="P:chorismate biosynthetic process"/>
    <property type="evidence" value="ECO:0007669"/>
    <property type="project" value="UniProtKB-UniRule"/>
</dbReference>
<feature type="binding site" evidence="8 10">
    <location>
        <begin position="126"/>
        <end position="127"/>
    </location>
    <ligand>
        <name>substrate</name>
    </ligand>
</feature>
<evidence type="ECO:0000256" key="6">
    <source>
        <dbReference type="ARBA" id="ARBA00012060"/>
    </source>
</evidence>
<evidence type="ECO:0000256" key="8">
    <source>
        <dbReference type="HAMAP-Rule" id="MF_00169"/>
    </source>
</evidence>
<dbReference type="GO" id="GO:0009073">
    <property type="term" value="P:aromatic amino acid family biosynthetic process"/>
    <property type="evidence" value="ECO:0007669"/>
    <property type="project" value="UniProtKB-KW"/>
</dbReference>